<proteinExistence type="predicted"/>
<dbReference type="HOGENOM" id="CLU_3277849_0_0_10"/>
<name>G8UK19_TANFA</name>
<dbReference type="PATRIC" id="fig|203275.8.peg.292"/>
<evidence type="ECO:0000313" key="1">
    <source>
        <dbReference type="EMBL" id="AEW21532.1"/>
    </source>
</evidence>
<evidence type="ECO:0000313" key="2">
    <source>
        <dbReference type="Proteomes" id="UP000005436"/>
    </source>
</evidence>
<accession>G8UK19</accession>
<sequence>MTENPEKSREDGAKIKKNSPCKKKQPIYLLRQNKIIYFARV</sequence>
<dbReference type="STRING" id="203275.BFO_0323"/>
<dbReference type="EMBL" id="CP003191">
    <property type="protein sequence ID" value="AEW21532.1"/>
    <property type="molecule type" value="Genomic_DNA"/>
</dbReference>
<organism evidence="1 2">
    <name type="scientific">Tannerella forsythia (strain ATCC 43037 / JCM 10827 / CCUG 21028 A / KCTC 5666 / FDC 338)</name>
    <name type="common">Bacteroides forsythus</name>
    <dbReference type="NCBI Taxonomy" id="203275"/>
    <lineage>
        <taxon>Bacteria</taxon>
        <taxon>Pseudomonadati</taxon>
        <taxon>Bacteroidota</taxon>
        <taxon>Bacteroidia</taxon>
        <taxon>Bacteroidales</taxon>
        <taxon>Tannerellaceae</taxon>
        <taxon>Tannerella</taxon>
    </lineage>
</organism>
<reference evidence="2" key="1">
    <citation type="submission" date="2011-12" db="EMBL/GenBank/DDBJ databases">
        <title>Complete sequence of Tannerella forsythia ATCC 43037.</title>
        <authorList>
            <person name="Dewhirst F."/>
            <person name="Tanner A."/>
            <person name="Izard J."/>
            <person name="Brinkac L."/>
            <person name="Durkin A.S."/>
            <person name="Hostetler J."/>
            <person name="Shetty J."/>
            <person name="Torralba M."/>
            <person name="Gill S."/>
            <person name="Nelson K."/>
        </authorList>
    </citation>
    <scope>NUCLEOTIDE SEQUENCE [LARGE SCALE GENOMIC DNA]</scope>
    <source>
        <strain evidence="2">ATCC 43037 / JCM 10827 / CCUG 33226 / KCTC 5666 / FDC 338</strain>
    </source>
</reference>
<protein>
    <submittedName>
        <fullName evidence="1">Uncharacterized protein</fullName>
    </submittedName>
</protein>
<gene>
    <name evidence="1" type="ordered locus">BFO_0323</name>
</gene>
<dbReference type="KEGG" id="tfo:BFO_0323"/>
<dbReference type="AlphaFoldDB" id="G8UK19"/>
<keyword evidence="2" id="KW-1185">Reference proteome</keyword>
<dbReference type="Proteomes" id="UP000005436">
    <property type="component" value="Chromosome"/>
</dbReference>